<protein>
    <recommendedName>
        <fullName evidence="4">JmjC domain-containing protein</fullName>
    </recommendedName>
</protein>
<sequence length="755" mass="85553">MDPGARNFSSDLVYSSEISIATLLHGKPEHEQLDVLTDFLTRASEINERVASSISAAWQWICQNDLWSIRYESLSDYQRAIGYAKTVRPILQRHKKSELAKRSSTRTIFRHWQVPFDEALPKFTRPLSWSKHLLSLVARLSKHRNHFDSLLLLEESMKNRPERGRKKNQLMASDVQRVLETLEIPQVRLAIRGSRKSRIPSSSAQSTGTHNSPEIGSSSSNIQSEVFFRPNTHSPGVLSLDISSPQRPQTNTDRNKWQRCGCTPICLPLIALISTPEVEFDKWLLAALVNWAYKMSWGSFCSKHLTRLARFIPGADSRDRARAAVIQNLETFCSRECYTSISDHPFISTPNLCSNTELLCRYTGSADAWWRWQRDGYLHMPGFFSYMEELGVFKRARKYLDRSGTKENSNLSQNIFHSMISQIVQQDPAYYAVLVACRADQNLNFIHSPGQHQQSTVFQNEDVGFGVPIDYIRSLVQGEGTSDVQSTVIFPTCETAQKIRLVPGFHRQINSWLQSSLELKYGSAYKIFGEARDIAVQPGDLVICLPQILRWPTTFSSSNFLKLSQIGPDTRFSTVPKRLSTRYNVNSSAEAWQQPEPQFHDAERIGDEDHAAKVGRTEDNWFSASNAIGQALTGRLDWGSDRATEERNCVLGSHGATAVEFVAKSRAQVARQFHEVCDSIEQSSNMHTDTGTEVWKERHDAPESSKHQNDHPENPEVFINPLKSNSLTWNDPSLDDMVADLGPLFSEQPLSFDLP</sequence>
<name>A0A9W9RWS9_9EURO</name>
<feature type="region of interest" description="Disordered" evidence="1">
    <location>
        <begin position="236"/>
        <end position="255"/>
    </location>
</feature>
<evidence type="ECO:0008006" key="4">
    <source>
        <dbReference type="Google" id="ProtNLM"/>
    </source>
</evidence>
<dbReference type="AlphaFoldDB" id="A0A9W9RWS9"/>
<feature type="compositionally biased region" description="Polar residues" evidence="1">
    <location>
        <begin position="241"/>
        <end position="252"/>
    </location>
</feature>
<dbReference type="RefSeq" id="XP_056576745.1">
    <property type="nucleotide sequence ID" value="XM_056725894.1"/>
</dbReference>
<dbReference type="Proteomes" id="UP001147752">
    <property type="component" value="Unassembled WGS sequence"/>
</dbReference>
<evidence type="ECO:0000256" key="1">
    <source>
        <dbReference type="SAM" id="MobiDB-lite"/>
    </source>
</evidence>
<keyword evidence="3" id="KW-1185">Reference proteome</keyword>
<evidence type="ECO:0000313" key="3">
    <source>
        <dbReference type="Proteomes" id="UP001147752"/>
    </source>
</evidence>
<feature type="compositionally biased region" description="Polar residues" evidence="1">
    <location>
        <begin position="199"/>
        <end position="219"/>
    </location>
</feature>
<reference evidence="2" key="2">
    <citation type="journal article" date="2023" name="IMA Fungus">
        <title>Comparative genomic study of the Penicillium genus elucidates a diverse pangenome and 15 lateral gene transfer events.</title>
        <authorList>
            <person name="Petersen C."/>
            <person name="Sorensen T."/>
            <person name="Nielsen M.R."/>
            <person name="Sondergaard T.E."/>
            <person name="Sorensen J.L."/>
            <person name="Fitzpatrick D.A."/>
            <person name="Frisvad J.C."/>
            <person name="Nielsen K.L."/>
        </authorList>
    </citation>
    <scope>NUCLEOTIDE SEQUENCE</scope>
    <source>
        <strain evidence="2">IBT 3081</strain>
    </source>
</reference>
<feature type="region of interest" description="Disordered" evidence="1">
    <location>
        <begin position="194"/>
        <end position="219"/>
    </location>
</feature>
<gene>
    <name evidence="2" type="ORF">N7517_008164</name>
</gene>
<feature type="region of interest" description="Disordered" evidence="1">
    <location>
        <begin position="684"/>
        <end position="723"/>
    </location>
</feature>
<dbReference type="OrthoDB" id="4505337at2759"/>
<reference evidence="2" key="1">
    <citation type="submission" date="2022-12" db="EMBL/GenBank/DDBJ databases">
        <authorList>
            <person name="Petersen C."/>
        </authorList>
    </citation>
    <scope>NUCLEOTIDE SEQUENCE</scope>
    <source>
        <strain evidence="2">IBT 3081</strain>
    </source>
</reference>
<accession>A0A9W9RWS9</accession>
<dbReference type="EMBL" id="JAPZBT010000003">
    <property type="protein sequence ID" value="KAJ5365278.1"/>
    <property type="molecule type" value="Genomic_DNA"/>
</dbReference>
<comment type="caution">
    <text evidence="2">The sequence shown here is derived from an EMBL/GenBank/DDBJ whole genome shotgun (WGS) entry which is preliminary data.</text>
</comment>
<feature type="compositionally biased region" description="Basic and acidic residues" evidence="1">
    <location>
        <begin position="694"/>
        <end position="714"/>
    </location>
</feature>
<evidence type="ECO:0000313" key="2">
    <source>
        <dbReference type="EMBL" id="KAJ5365278.1"/>
    </source>
</evidence>
<dbReference type="GeneID" id="81465077"/>
<proteinExistence type="predicted"/>
<organism evidence="2 3">
    <name type="scientific">Penicillium concentricum</name>
    <dbReference type="NCBI Taxonomy" id="293559"/>
    <lineage>
        <taxon>Eukaryota</taxon>
        <taxon>Fungi</taxon>
        <taxon>Dikarya</taxon>
        <taxon>Ascomycota</taxon>
        <taxon>Pezizomycotina</taxon>
        <taxon>Eurotiomycetes</taxon>
        <taxon>Eurotiomycetidae</taxon>
        <taxon>Eurotiales</taxon>
        <taxon>Aspergillaceae</taxon>
        <taxon>Penicillium</taxon>
    </lineage>
</organism>